<comment type="similarity">
    <text evidence="1">Belongs to the PPR family. P subfamily.</text>
</comment>
<evidence type="ECO:0000313" key="5">
    <source>
        <dbReference type="Proteomes" id="UP000077315"/>
    </source>
</evidence>
<dbReference type="AlphaFoldDB" id="A0A162V0F9"/>
<evidence type="ECO:0000256" key="2">
    <source>
        <dbReference type="PROSITE-ProRule" id="PRU00708"/>
    </source>
</evidence>
<dbReference type="OrthoDB" id="185373at2759"/>
<dbReference type="NCBIfam" id="TIGR00756">
    <property type="entry name" value="PPR"/>
    <property type="match status" value="1"/>
</dbReference>
<protein>
    <recommendedName>
        <fullName evidence="6">Pentacotripeptide-repeat region of PRORP domain-containing protein</fullName>
    </recommendedName>
</protein>
<dbReference type="InterPro" id="IPR002885">
    <property type="entry name" value="PPR_rpt"/>
</dbReference>
<dbReference type="PANTHER" id="PTHR46128">
    <property type="entry name" value="MITOCHONDRIAL GROUP I INTRON SPLICING FACTOR CCM1"/>
    <property type="match status" value="1"/>
</dbReference>
<dbReference type="GeneID" id="28998981"/>
<evidence type="ECO:0000256" key="3">
    <source>
        <dbReference type="SAM" id="MobiDB-lite"/>
    </source>
</evidence>
<dbReference type="PROSITE" id="PS51375">
    <property type="entry name" value="PPR"/>
    <property type="match status" value="1"/>
</dbReference>
<dbReference type="Pfam" id="PF01535">
    <property type="entry name" value="PPR"/>
    <property type="match status" value="1"/>
</dbReference>
<gene>
    <name evidence="4" type="ORF">PHYBLDRAFT_179001</name>
</gene>
<dbReference type="VEuPathDB" id="FungiDB:PHYBLDRAFT_179001"/>
<proteinExistence type="inferred from homology"/>
<dbReference type="EMBL" id="KV440972">
    <property type="protein sequence ID" value="OAD79173.1"/>
    <property type="molecule type" value="Genomic_DNA"/>
</dbReference>
<name>A0A162V0F9_PHYB8</name>
<evidence type="ECO:0008006" key="6">
    <source>
        <dbReference type="Google" id="ProtNLM"/>
    </source>
</evidence>
<organism evidence="4 5">
    <name type="scientific">Phycomyces blakesleeanus (strain ATCC 8743b / DSM 1359 / FGSC 10004 / NBRC 33097 / NRRL 1555)</name>
    <dbReference type="NCBI Taxonomy" id="763407"/>
    <lineage>
        <taxon>Eukaryota</taxon>
        <taxon>Fungi</taxon>
        <taxon>Fungi incertae sedis</taxon>
        <taxon>Mucoromycota</taxon>
        <taxon>Mucoromycotina</taxon>
        <taxon>Mucoromycetes</taxon>
        <taxon>Mucorales</taxon>
        <taxon>Phycomycetaceae</taxon>
        <taxon>Phycomyces</taxon>
    </lineage>
</organism>
<keyword evidence="5" id="KW-1185">Reference proteome</keyword>
<dbReference type="InterPro" id="IPR011990">
    <property type="entry name" value="TPR-like_helical_dom_sf"/>
</dbReference>
<dbReference type="PANTHER" id="PTHR46128:SF339">
    <property type="entry name" value="PENTACOTRIPEPTIDE-REPEAT REGION OF PRORP DOMAIN-CONTAINING PROTEIN"/>
    <property type="match status" value="1"/>
</dbReference>
<evidence type="ECO:0000313" key="4">
    <source>
        <dbReference type="EMBL" id="OAD79173.1"/>
    </source>
</evidence>
<reference evidence="5" key="1">
    <citation type="submission" date="2015-06" db="EMBL/GenBank/DDBJ databases">
        <title>Expansion of signal transduction pathways in fungi by whole-genome duplication.</title>
        <authorList>
            <consortium name="DOE Joint Genome Institute"/>
            <person name="Corrochano L.M."/>
            <person name="Kuo A."/>
            <person name="Marcet-Houben M."/>
            <person name="Polaino S."/>
            <person name="Salamov A."/>
            <person name="Villalobos J.M."/>
            <person name="Alvarez M.I."/>
            <person name="Avalos J."/>
            <person name="Benito E.P."/>
            <person name="Benoit I."/>
            <person name="Burger G."/>
            <person name="Camino L.P."/>
            <person name="Canovas D."/>
            <person name="Cerda-Olmedo E."/>
            <person name="Cheng J.-F."/>
            <person name="Dominguez A."/>
            <person name="Elias M."/>
            <person name="Eslava A.P."/>
            <person name="Glaser F."/>
            <person name="Grimwood J."/>
            <person name="Gutierrez G."/>
            <person name="Heitman J."/>
            <person name="Henrissat B."/>
            <person name="Iturriaga E.A."/>
            <person name="Lang B.F."/>
            <person name="Lavin J.L."/>
            <person name="Lee S."/>
            <person name="Li W."/>
            <person name="Lindquist E."/>
            <person name="Lopez-Garcia S."/>
            <person name="Luque E.M."/>
            <person name="Marcos A.T."/>
            <person name="Martin J."/>
            <person name="McCluskey K."/>
            <person name="Medina H.R."/>
            <person name="Miralles-Duran A."/>
            <person name="Miyazaki A."/>
            <person name="Munoz-Torres E."/>
            <person name="Oguiza J.A."/>
            <person name="Ohm R."/>
            <person name="Olmedo M."/>
            <person name="Orejas M."/>
            <person name="Ortiz-Castellanos L."/>
            <person name="Pisabarro A.G."/>
            <person name="Rodriguez-Romero J."/>
            <person name="Ruiz-Herrera J."/>
            <person name="Ruiz-Vazquez R."/>
            <person name="Sanz C."/>
            <person name="Schackwitz W."/>
            <person name="Schmutz J."/>
            <person name="Shahriari M."/>
            <person name="Shelest E."/>
            <person name="Silva-Franco F."/>
            <person name="Soanes D."/>
            <person name="Syed K."/>
            <person name="Tagua V.G."/>
            <person name="Talbot N.J."/>
            <person name="Thon M."/>
            <person name="De vries R.P."/>
            <person name="Wiebenga A."/>
            <person name="Yadav J.S."/>
            <person name="Braun E.L."/>
            <person name="Baker S."/>
            <person name="Garre V."/>
            <person name="Horwitz B."/>
            <person name="Torres-Martinez S."/>
            <person name="Idnurm A."/>
            <person name="Herrera-Estrella A."/>
            <person name="Gabaldon T."/>
            <person name="Grigoriev I.V."/>
        </authorList>
    </citation>
    <scope>NUCLEOTIDE SEQUENCE [LARGE SCALE GENOMIC DNA]</scope>
    <source>
        <strain evidence="5">NRRL 1555(-)</strain>
    </source>
</reference>
<feature type="repeat" description="PPR" evidence="2">
    <location>
        <begin position="440"/>
        <end position="474"/>
    </location>
</feature>
<accession>A0A162V0F9</accession>
<dbReference type="InParanoid" id="A0A162V0F9"/>
<dbReference type="Pfam" id="PF13812">
    <property type="entry name" value="PPR_3"/>
    <property type="match status" value="1"/>
</dbReference>
<dbReference type="STRING" id="763407.A0A162V0F9"/>
<dbReference type="InterPro" id="IPR050872">
    <property type="entry name" value="PPR_P_subfamily"/>
</dbReference>
<feature type="region of interest" description="Disordered" evidence="3">
    <location>
        <begin position="105"/>
        <end position="125"/>
    </location>
</feature>
<evidence type="ECO:0000256" key="1">
    <source>
        <dbReference type="ARBA" id="ARBA00007626"/>
    </source>
</evidence>
<sequence length="695" mass="79780">MVVGTCLFPSKCNASRNTQSLLVLLRRSRPLSTQPALRTRARPVKSPCLIQPLLRSHRPCWIPQRLLSTYTTSIESPLDTNNEREPLEKLDFPIDLHGLFTKELAQQESTDKTTEQPLKVTRKKPPLPDIPALYNHINNNDLASALSLVLNPNPNAPVYPREDQRKVYERISKLSVDEILALFEPYSQYLSTKDKEGTGARRRIQRGLKEATSFWKIDKIKEILHKSTEERIQAYLFNILMQAYRESLELDLLLNIPSNLTSESNTRFCNTAMDTALKQKQLQHVDAIFEKMKSLNCIPDTASFNIWIRAKLVTLDIEGATEIYENMILRKIQPTIATYNTFLSYVCQNKKWSILDKWVDRLEENSMPNSITLRIILAAVTEHEEPRVVSAFDRIAARIPPSKDPEYVLNSSIAVLLRLKKINTALGLLRTMFESERDLSVYAYNLLIHALTLKGDMSSARKLLYSMENNNYDRSIPEPDLVSFTTLIHGYIRGAPSPELIDMQSILDIYRHMLDRKIYPNQVLRSVLLYGLLKSGSVNVSAAQSMFDLMLVNDKAVKTSAAESSHTILYNIMIDGYFIHHINNKSKIGRSIPHEPYRLLEMATKTKVPLSTSTLNIMVRGLGVFNSEWIEAEKMVEWFESKGVMMDERTTWYFVYMAYRRGHLNKARKWLEKYESRGCVVHGDGLVHIKTLLIK</sequence>
<dbReference type="Gene3D" id="1.25.40.10">
    <property type="entry name" value="Tetratricopeptide repeat domain"/>
    <property type="match status" value="3"/>
</dbReference>
<dbReference type="Proteomes" id="UP000077315">
    <property type="component" value="Unassembled WGS sequence"/>
</dbReference>
<dbReference type="RefSeq" id="XP_018297213.1">
    <property type="nucleotide sequence ID" value="XM_018438075.1"/>
</dbReference>